<dbReference type="EMBL" id="CP035485">
    <property type="protein sequence ID" value="QDI90665.1"/>
    <property type="molecule type" value="Genomic_DNA"/>
</dbReference>
<feature type="domain" description="Adenylyltransferase AadA C-terminal" evidence="2">
    <location>
        <begin position="152"/>
        <end position="252"/>
    </location>
</feature>
<evidence type="ECO:0000313" key="4">
    <source>
        <dbReference type="Proteomes" id="UP000319756"/>
    </source>
</evidence>
<dbReference type="AlphaFoldDB" id="A0A514LGK0"/>
<dbReference type="Pfam" id="PF13427">
    <property type="entry name" value="AadA_C"/>
    <property type="match status" value="1"/>
</dbReference>
<sequence length="264" mass="29919">MNNGWGKRFFMDDQVDDYLHQLSDAVHSVLEDRMVGLYLSGSAVVDDYDKDVSDLDVFCIVRRPLKASDKEALAQALAHDVLPSPGAGLEFYVVMEEEARHPHSLLSYEFALLTGRNFEAKVSEEDMDEGLLMDFAMILQSGKTMAGRPKEKVFGNVPKPWLQETMKGSLREQENQIFHPFYDPYGHEAVMNACRTWCFKETGILTSKTRGMIWALQQLPDSNLIRHALRVRQGRAHDLLNHGDVRSLIHFVISKTPVKVPSAI</sequence>
<dbReference type="OrthoDB" id="5643411at2"/>
<name>A0A514LGK0_9BACI</name>
<keyword evidence="4" id="KW-1185">Reference proteome</keyword>
<dbReference type="KEGG" id="sale:EPH95_05290"/>
<protein>
    <submittedName>
        <fullName evidence="3">DUF4111 domain-containing protein</fullName>
    </submittedName>
</protein>
<gene>
    <name evidence="3" type="ORF">EPH95_05290</name>
</gene>
<evidence type="ECO:0000313" key="3">
    <source>
        <dbReference type="EMBL" id="QDI90665.1"/>
    </source>
</evidence>
<evidence type="ECO:0000259" key="2">
    <source>
        <dbReference type="Pfam" id="PF13427"/>
    </source>
</evidence>
<dbReference type="GO" id="GO:0016740">
    <property type="term" value="F:transferase activity"/>
    <property type="evidence" value="ECO:0007669"/>
    <property type="project" value="UniProtKB-KW"/>
</dbReference>
<reference evidence="4" key="1">
    <citation type="submission" date="2019-01" db="EMBL/GenBank/DDBJ databases">
        <title>Genomic analysis of Salicibibacter sp. NKC3-5.</title>
        <authorList>
            <person name="Oh Y.J."/>
        </authorList>
    </citation>
    <scope>NUCLEOTIDE SEQUENCE [LARGE SCALE GENOMIC DNA]</scope>
    <source>
        <strain evidence="4">NKC3-5</strain>
    </source>
</reference>
<evidence type="ECO:0000256" key="1">
    <source>
        <dbReference type="ARBA" id="ARBA00022679"/>
    </source>
</evidence>
<organism evidence="3 4">
    <name type="scientific">Salicibibacter halophilus</name>
    <dbReference type="NCBI Taxonomy" id="2502791"/>
    <lineage>
        <taxon>Bacteria</taxon>
        <taxon>Bacillati</taxon>
        <taxon>Bacillota</taxon>
        <taxon>Bacilli</taxon>
        <taxon>Bacillales</taxon>
        <taxon>Bacillaceae</taxon>
        <taxon>Salicibibacter</taxon>
    </lineage>
</organism>
<dbReference type="InterPro" id="IPR043519">
    <property type="entry name" value="NT_sf"/>
</dbReference>
<keyword evidence="1" id="KW-0808">Transferase</keyword>
<dbReference type="SUPFAM" id="SSF81301">
    <property type="entry name" value="Nucleotidyltransferase"/>
    <property type="match status" value="1"/>
</dbReference>
<dbReference type="InterPro" id="IPR025184">
    <property type="entry name" value="AadA_C"/>
</dbReference>
<accession>A0A514LGK0</accession>
<dbReference type="Proteomes" id="UP000319756">
    <property type="component" value="Chromosome"/>
</dbReference>
<dbReference type="RefSeq" id="WP_142087948.1">
    <property type="nucleotide sequence ID" value="NZ_CP035485.1"/>
</dbReference>
<proteinExistence type="predicted"/>